<dbReference type="EMBL" id="CADIKH010000031">
    <property type="protein sequence ID" value="CAB3767041.1"/>
    <property type="molecule type" value="Genomic_DNA"/>
</dbReference>
<reference evidence="2 3" key="1">
    <citation type="submission" date="2020-04" db="EMBL/GenBank/DDBJ databases">
        <authorList>
            <person name="De Canck E."/>
        </authorList>
    </citation>
    <scope>NUCLEOTIDE SEQUENCE [LARGE SCALE GENOMIC DNA]</scope>
    <source>
        <strain evidence="2 3">LMG 29542</strain>
    </source>
</reference>
<keyword evidence="1" id="KW-0732">Signal</keyword>
<sequence length="128" mass="14124">MKRMVWAGFLTLCLAACNNGADTMVGTYGYDEHGKVTPLLKVESQDNGYAVSEYHEGTWAPVSSSVKPFTKADLEQITKHKIDAPVDGLQTNAFALVHVPKEWTDGSFTTKTGYFVFMMLGPLDVQKM</sequence>
<protein>
    <recommendedName>
        <fullName evidence="4">Lipoprotein</fullName>
    </recommendedName>
</protein>
<dbReference type="Proteomes" id="UP000494363">
    <property type="component" value="Unassembled WGS sequence"/>
</dbReference>
<proteinExistence type="predicted"/>
<feature type="signal peptide" evidence="1">
    <location>
        <begin position="1"/>
        <end position="21"/>
    </location>
</feature>
<evidence type="ECO:0008006" key="4">
    <source>
        <dbReference type="Google" id="ProtNLM"/>
    </source>
</evidence>
<organism evidence="2 3">
    <name type="scientific">Paraburkholderia humisilvae</name>
    <dbReference type="NCBI Taxonomy" id="627669"/>
    <lineage>
        <taxon>Bacteria</taxon>
        <taxon>Pseudomonadati</taxon>
        <taxon>Pseudomonadota</taxon>
        <taxon>Betaproteobacteria</taxon>
        <taxon>Burkholderiales</taxon>
        <taxon>Burkholderiaceae</taxon>
        <taxon>Paraburkholderia</taxon>
    </lineage>
</organism>
<gene>
    <name evidence="2" type="ORF">LMG29542_05509</name>
</gene>
<evidence type="ECO:0000256" key="1">
    <source>
        <dbReference type="SAM" id="SignalP"/>
    </source>
</evidence>
<accession>A0A6J5ENI8</accession>
<dbReference type="RefSeq" id="WP_175229569.1">
    <property type="nucleotide sequence ID" value="NZ_CADIKH010000031.1"/>
</dbReference>
<dbReference type="AlphaFoldDB" id="A0A6J5ENI8"/>
<evidence type="ECO:0000313" key="2">
    <source>
        <dbReference type="EMBL" id="CAB3767041.1"/>
    </source>
</evidence>
<feature type="chain" id="PRO_5027097347" description="Lipoprotein" evidence="1">
    <location>
        <begin position="22"/>
        <end position="128"/>
    </location>
</feature>
<name>A0A6J5ENI8_9BURK</name>
<evidence type="ECO:0000313" key="3">
    <source>
        <dbReference type="Proteomes" id="UP000494363"/>
    </source>
</evidence>
<keyword evidence="3" id="KW-1185">Reference proteome</keyword>